<protein>
    <submittedName>
        <fullName evidence="2">Uncharacterized protein</fullName>
    </submittedName>
</protein>
<feature type="compositionally biased region" description="Polar residues" evidence="1">
    <location>
        <begin position="31"/>
        <end position="40"/>
    </location>
</feature>
<organism evidence="2 3">
    <name type="scientific">Folsomia candida</name>
    <name type="common">Springtail</name>
    <dbReference type="NCBI Taxonomy" id="158441"/>
    <lineage>
        <taxon>Eukaryota</taxon>
        <taxon>Metazoa</taxon>
        <taxon>Ecdysozoa</taxon>
        <taxon>Arthropoda</taxon>
        <taxon>Hexapoda</taxon>
        <taxon>Collembola</taxon>
        <taxon>Entomobryomorpha</taxon>
        <taxon>Isotomoidea</taxon>
        <taxon>Isotomidae</taxon>
        <taxon>Proisotominae</taxon>
        <taxon>Folsomia</taxon>
    </lineage>
</organism>
<gene>
    <name evidence="2" type="ORF">Fcan01_10041</name>
</gene>
<feature type="region of interest" description="Disordered" evidence="1">
    <location>
        <begin position="1"/>
        <end position="49"/>
    </location>
</feature>
<dbReference type="OMA" id="ILHECEV"/>
<dbReference type="EMBL" id="LNIX01000004">
    <property type="protein sequence ID" value="OXA55172.1"/>
    <property type="molecule type" value="Genomic_DNA"/>
</dbReference>
<keyword evidence="3" id="KW-1185">Reference proteome</keyword>
<evidence type="ECO:0000256" key="1">
    <source>
        <dbReference type="SAM" id="MobiDB-lite"/>
    </source>
</evidence>
<evidence type="ECO:0000313" key="3">
    <source>
        <dbReference type="Proteomes" id="UP000198287"/>
    </source>
</evidence>
<feature type="compositionally biased region" description="Polar residues" evidence="1">
    <location>
        <begin position="9"/>
        <end position="19"/>
    </location>
</feature>
<proteinExistence type="predicted"/>
<dbReference type="AlphaFoldDB" id="A0A226EC15"/>
<evidence type="ECO:0000313" key="2">
    <source>
        <dbReference type="EMBL" id="OXA55172.1"/>
    </source>
</evidence>
<accession>A0A226EC15</accession>
<reference evidence="2 3" key="1">
    <citation type="submission" date="2015-12" db="EMBL/GenBank/DDBJ databases">
        <title>The genome of Folsomia candida.</title>
        <authorList>
            <person name="Faddeeva A."/>
            <person name="Derks M.F."/>
            <person name="Anvar Y."/>
            <person name="Smit S."/>
            <person name="Van Straalen N."/>
            <person name="Roelofs D."/>
        </authorList>
    </citation>
    <scope>NUCLEOTIDE SEQUENCE [LARGE SCALE GENOMIC DNA]</scope>
    <source>
        <strain evidence="2 3">VU population</strain>
        <tissue evidence="2">Whole body</tissue>
    </source>
</reference>
<comment type="caution">
    <text evidence="2">The sequence shown here is derived from an EMBL/GenBank/DDBJ whole genome shotgun (WGS) entry which is preliminary data.</text>
</comment>
<dbReference type="Proteomes" id="UP000198287">
    <property type="component" value="Unassembled WGS sequence"/>
</dbReference>
<sequence length="641" mass="73973">MNRFFASGARQTGGTSFQQQRRHSASEVEKTSTSFKQSQQPEEHSSPKMIYPSSCLSNLLTKISPLGKLKLKNFDFYPNWLCLPSEIILHECEVEGIISHLKNHANEMLPRDDSERQLLTYGFAPILCNNTLAFMMILQKNFHLADDCLTESNRLIDICFNGSPSTIMAKDYLSGIFYLVKGLKILLESFTGSLGATFNYDAFMIDAIENFEDLPVKARVAVWVSKNFFMRLINRRKVQYTTINEIVYNDPDFFEWRLYQYLFTRQQRCQMLGFESPPSGAEIQAIQHAWNLFPSNPYCIVYLARCLTEHFRTICWQDEAIIKSGFSCGQWNFATQELAATYIKELCLDVVKLNQLSVKINLLVSDIFGTLLPFKHRDPGQARHYVFQAFRFGQNASSKANHRMALTLLCNIKSPASNPKHCEDLLEKAWKLDNRNTDALYQLLLVYLHHPKECYHKIRLLFATYLSSFDLPEAFIQKLIFLKGCFYMMTGEYEYAIVTWMSIYSTYATRIDFSMLQYYSFVFRVFQWSSEFLNLPFVIAETNKFLTKILPATDSPSSPSIRQTKNNLMEMMQDQYQALNADQFYTSTMSPLPGTSPKPTTLPIHYQLPSTPPTRIDEEPDDEENDGLFFDFSSTALSSFV</sequence>
<name>A0A226EC15_FOLCA</name>